<protein>
    <submittedName>
        <fullName evidence="2">Uncharacterized protein</fullName>
    </submittedName>
</protein>
<evidence type="ECO:0000313" key="3">
    <source>
        <dbReference type="Proteomes" id="UP000799440"/>
    </source>
</evidence>
<gene>
    <name evidence="2" type="ORF">M011DRAFT_455218</name>
</gene>
<reference evidence="2" key="1">
    <citation type="journal article" date="2020" name="Stud. Mycol.">
        <title>101 Dothideomycetes genomes: a test case for predicting lifestyles and emergence of pathogens.</title>
        <authorList>
            <person name="Haridas S."/>
            <person name="Albert R."/>
            <person name="Binder M."/>
            <person name="Bloem J."/>
            <person name="Labutti K."/>
            <person name="Salamov A."/>
            <person name="Andreopoulos B."/>
            <person name="Baker S."/>
            <person name="Barry K."/>
            <person name="Bills G."/>
            <person name="Bluhm B."/>
            <person name="Cannon C."/>
            <person name="Castanera R."/>
            <person name="Culley D."/>
            <person name="Daum C."/>
            <person name="Ezra D."/>
            <person name="Gonzalez J."/>
            <person name="Henrissat B."/>
            <person name="Kuo A."/>
            <person name="Liang C."/>
            <person name="Lipzen A."/>
            <person name="Lutzoni F."/>
            <person name="Magnuson J."/>
            <person name="Mondo S."/>
            <person name="Nolan M."/>
            <person name="Ohm R."/>
            <person name="Pangilinan J."/>
            <person name="Park H.-J."/>
            <person name="Ramirez L."/>
            <person name="Alfaro M."/>
            <person name="Sun H."/>
            <person name="Tritt A."/>
            <person name="Yoshinaga Y."/>
            <person name="Zwiers L.-H."/>
            <person name="Turgeon B."/>
            <person name="Goodwin S."/>
            <person name="Spatafora J."/>
            <person name="Crous P."/>
            <person name="Grigoriev I."/>
        </authorList>
    </citation>
    <scope>NUCLEOTIDE SEQUENCE</scope>
    <source>
        <strain evidence="2">CBS 119925</strain>
    </source>
</reference>
<organism evidence="2 3">
    <name type="scientific">Sporormia fimetaria CBS 119925</name>
    <dbReference type="NCBI Taxonomy" id="1340428"/>
    <lineage>
        <taxon>Eukaryota</taxon>
        <taxon>Fungi</taxon>
        <taxon>Dikarya</taxon>
        <taxon>Ascomycota</taxon>
        <taxon>Pezizomycotina</taxon>
        <taxon>Dothideomycetes</taxon>
        <taxon>Pleosporomycetidae</taxon>
        <taxon>Pleosporales</taxon>
        <taxon>Sporormiaceae</taxon>
        <taxon>Sporormia</taxon>
    </lineage>
</organism>
<evidence type="ECO:0000256" key="1">
    <source>
        <dbReference type="SAM" id="MobiDB-lite"/>
    </source>
</evidence>
<sequence length="330" mass="35804">MANSKQPEPRKGTAHHSPTAAVPCEAAGTDEGGETVAGRKGRQRQGTAWRCLHGEQCKVSNKRRTVLVRAMAGGIVGRSGRVAWVVWAPNEQPVMPPLQLRFWTRSLLWNVGDCGKAPVCCQDRLVHYNTGYYEPTSGAESHTHWSAERKFPLSKLLFGATYFHSPLVRHTQSVSAMQRLQPVTLCGTSLLGPSLNTAFSRTSTPLQDNSSMRICCLLLQFASHSPPYGTAVSLNTCSTPSDDNNNYITDRGHGHPFSSTFHLGCPVTGGVEQIQYSRTNACYDSSTMLCVLSKGQPNAAPNLQGRCRSTISGRYSTVPSQPSGVLGSLR</sequence>
<dbReference type="Proteomes" id="UP000799440">
    <property type="component" value="Unassembled WGS sequence"/>
</dbReference>
<dbReference type="AlphaFoldDB" id="A0A6A6VKL4"/>
<dbReference type="EMBL" id="MU006562">
    <property type="protein sequence ID" value="KAF2751162.1"/>
    <property type="molecule type" value="Genomic_DNA"/>
</dbReference>
<feature type="region of interest" description="Disordered" evidence="1">
    <location>
        <begin position="1"/>
        <end position="45"/>
    </location>
</feature>
<accession>A0A6A6VKL4</accession>
<proteinExistence type="predicted"/>
<evidence type="ECO:0000313" key="2">
    <source>
        <dbReference type="EMBL" id="KAF2751162.1"/>
    </source>
</evidence>
<keyword evidence="3" id="KW-1185">Reference proteome</keyword>
<name>A0A6A6VKL4_9PLEO</name>